<dbReference type="STRING" id="1120989.SAMN02745227_00914"/>
<dbReference type="InterPro" id="IPR013189">
    <property type="entry name" value="Glyco_hydro_32_C"/>
</dbReference>
<dbReference type="SUPFAM" id="SSF75005">
    <property type="entry name" value="Arabinanase/levansucrase/invertase"/>
    <property type="match status" value="1"/>
</dbReference>
<evidence type="ECO:0000256" key="3">
    <source>
        <dbReference type="ARBA" id="ARBA00012758"/>
    </source>
</evidence>
<evidence type="ECO:0000256" key="1">
    <source>
        <dbReference type="ARBA" id="ARBA00004914"/>
    </source>
</evidence>
<comment type="subcellular location">
    <subcellularLocation>
        <location evidence="9">Cytoplasm</location>
    </subcellularLocation>
</comment>
<comment type="pathway">
    <text evidence="1 9">Glycan biosynthesis; sucrose metabolism.</text>
</comment>
<dbReference type="Proteomes" id="UP000243547">
    <property type="component" value="Unassembled WGS sequence"/>
</dbReference>
<keyword evidence="5 8" id="KW-0378">Hydrolase</keyword>
<comment type="similarity">
    <text evidence="2 8">Belongs to the glycosyl hydrolase 32 family.</text>
</comment>
<feature type="domain" description="Glycosyl hydrolase family 32 N-terminal" evidence="10">
    <location>
        <begin position="9"/>
        <end position="309"/>
    </location>
</feature>
<dbReference type="Pfam" id="PF08244">
    <property type="entry name" value="Glyco_hydro_32C"/>
    <property type="match status" value="1"/>
</dbReference>
<evidence type="ECO:0000256" key="6">
    <source>
        <dbReference type="ARBA" id="ARBA00023295"/>
    </source>
</evidence>
<accession>A0A1M6MVI5</accession>
<evidence type="ECO:0000313" key="13">
    <source>
        <dbReference type="Proteomes" id="UP000243547"/>
    </source>
</evidence>
<dbReference type="GO" id="GO:0005737">
    <property type="term" value="C:cytoplasm"/>
    <property type="evidence" value="ECO:0007669"/>
    <property type="project" value="UniProtKB-SubCell"/>
</dbReference>
<proteinExistence type="inferred from homology"/>
<dbReference type="OrthoDB" id="9759709at2"/>
<dbReference type="SMART" id="SM00640">
    <property type="entry name" value="Glyco_32"/>
    <property type="match status" value="1"/>
</dbReference>
<dbReference type="GO" id="GO:0005985">
    <property type="term" value="P:sucrose metabolic process"/>
    <property type="evidence" value="ECO:0007669"/>
    <property type="project" value="UniProtKB-UniPathway"/>
</dbReference>
<dbReference type="CDD" id="cd18623">
    <property type="entry name" value="GH32_ScrB-like"/>
    <property type="match status" value="1"/>
</dbReference>
<dbReference type="InterPro" id="IPR013320">
    <property type="entry name" value="ConA-like_dom_sf"/>
</dbReference>
<dbReference type="EC" id="3.2.1.26" evidence="3 8"/>
<evidence type="ECO:0000256" key="9">
    <source>
        <dbReference type="RuleBase" id="RU365015"/>
    </source>
</evidence>
<dbReference type="InterPro" id="IPR018053">
    <property type="entry name" value="Glyco_hydro_32_AS"/>
</dbReference>
<keyword evidence="9" id="KW-0963">Cytoplasm</keyword>
<evidence type="ECO:0000256" key="2">
    <source>
        <dbReference type="ARBA" id="ARBA00009902"/>
    </source>
</evidence>
<feature type="domain" description="Glycosyl hydrolase family 32 C-terminal" evidence="11">
    <location>
        <begin position="314"/>
        <end position="459"/>
    </location>
</feature>
<dbReference type="InterPro" id="IPR013148">
    <property type="entry name" value="Glyco_hydro_32_N"/>
</dbReference>
<dbReference type="UniPathway" id="UPA00238"/>
<evidence type="ECO:0000256" key="5">
    <source>
        <dbReference type="ARBA" id="ARBA00022801"/>
    </source>
</evidence>
<dbReference type="RefSeq" id="WP_072906662.1">
    <property type="nucleotide sequence ID" value="NZ_FRAI01000008.1"/>
</dbReference>
<dbReference type="GO" id="GO:0004564">
    <property type="term" value="F:beta-fructofuranosidase activity"/>
    <property type="evidence" value="ECO:0007669"/>
    <property type="project" value="UniProtKB-EC"/>
</dbReference>
<evidence type="ECO:0000259" key="11">
    <source>
        <dbReference type="Pfam" id="PF08244"/>
    </source>
</evidence>
<organism evidence="12 13">
    <name type="scientific">Anaerobranca californiensis DSM 14826</name>
    <dbReference type="NCBI Taxonomy" id="1120989"/>
    <lineage>
        <taxon>Bacteria</taxon>
        <taxon>Bacillati</taxon>
        <taxon>Bacillota</taxon>
        <taxon>Clostridia</taxon>
        <taxon>Eubacteriales</taxon>
        <taxon>Proteinivoracaceae</taxon>
        <taxon>Anaerobranca</taxon>
    </lineage>
</organism>
<name>A0A1M6MVI5_9FIRM</name>
<dbReference type="PROSITE" id="PS00609">
    <property type="entry name" value="GLYCOSYL_HYDROL_F32"/>
    <property type="match status" value="1"/>
</dbReference>
<dbReference type="InterPro" id="IPR023296">
    <property type="entry name" value="Glyco_hydro_beta-prop_sf"/>
</dbReference>
<gene>
    <name evidence="12" type="ORF">SAMN02745227_00914</name>
</gene>
<dbReference type="InterPro" id="IPR051214">
    <property type="entry name" value="GH32_Enzymes"/>
</dbReference>
<dbReference type="EMBL" id="FRAI01000008">
    <property type="protein sequence ID" value="SHJ87464.1"/>
    <property type="molecule type" value="Genomic_DNA"/>
</dbReference>
<dbReference type="PANTHER" id="PTHR43101">
    <property type="entry name" value="BETA-FRUCTOSIDASE"/>
    <property type="match status" value="1"/>
</dbReference>
<comment type="catalytic activity">
    <reaction evidence="8">
        <text>Hydrolysis of terminal non-reducing beta-D-fructofuranoside residues in beta-D-fructofuranosides.</text>
        <dbReference type="EC" id="3.2.1.26"/>
    </reaction>
</comment>
<keyword evidence="9" id="KW-0119">Carbohydrate metabolism</keyword>
<dbReference type="AlphaFoldDB" id="A0A1M6MVI5"/>
<dbReference type="InterPro" id="IPR006232">
    <property type="entry name" value="Suc6P_hydrolase"/>
</dbReference>
<evidence type="ECO:0000256" key="4">
    <source>
        <dbReference type="ARBA" id="ARBA00019623"/>
    </source>
</evidence>
<evidence type="ECO:0000256" key="8">
    <source>
        <dbReference type="RuleBase" id="RU362110"/>
    </source>
</evidence>
<evidence type="ECO:0000256" key="7">
    <source>
        <dbReference type="ARBA" id="ARBA00033367"/>
    </source>
</evidence>
<dbReference type="SUPFAM" id="SSF49899">
    <property type="entry name" value="Concanavalin A-like lectins/glucanases"/>
    <property type="match status" value="1"/>
</dbReference>
<keyword evidence="13" id="KW-1185">Reference proteome</keyword>
<evidence type="ECO:0000259" key="10">
    <source>
        <dbReference type="Pfam" id="PF00251"/>
    </source>
</evidence>
<sequence>MKSYRQTFHISPPYGFMNDPNGLSYFKGRYHVFYQWNKKFPHGKEVHWGHFSSQDLVTWQHHPSVLAPVDYYDKNGCYSGSAIEYGGKLLAFYTGNVKNTKGERETYQCLAISEDGDNFIKYGKNPLINNFPSGYTPHFRDPKVWQKDGIWYMVIGAQREDLTGTAVLYKGEDPFNWSLVGEISKEKLGYMWECPDLFPLEDKDILVFCPQGLEPQGDLYNNRYQCGYMVGKLDYKRGKFAGSPFVELDRGFEFYAPQTFLTPDGRRILWAWMGMPEEGDQPTLAENWIHCLTIPRELYLKGEKLCQKPIPELENLRFAPHYLPKFTIEDTFRFIKEFAGERVEINLEIANIDAQEYGLYFRCDREQSQYTKLKVDGKTSKVTLDRDRSGLWTKGQRTVALNSVENLKIRVFIDTSSIEIFLNEGEETFTARIFPDDKSVNFGIYSIGGKVEVLKAEKWDLKAGIIF</sequence>
<dbReference type="Gene3D" id="2.60.120.560">
    <property type="entry name" value="Exo-inulinase, domain 1"/>
    <property type="match status" value="1"/>
</dbReference>
<comment type="function">
    <text evidence="9">Enables the bacterium to metabolize sucrose as a sole carbon source.</text>
</comment>
<keyword evidence="6 8" id="KW-0326">Glycosidase</keyword>
<evidence type="ECO:0000313" key="12">
    <source>
        <dbReference type="EMBL" id="SHJ87464.1"/>
    </source>
</evidence>
<dbReference type="Pfam" id="PF00251">
    <property type="entry name" value="Glyco_hydro_32N"/>
    <property type="match status" value="1"/>
</dbReference>
<dbReference type="NCBIfam" id="TIGR01322">
    <property type="entry name" value="scrB_fam"/>
    <property type="match status" value="1"/>
</dbReference>
<dbReference type="InterPro" id="IPR001362">
    <property type="entry name" value="Glyco_hydro_32"/>
</dbReference>
<protein>
    <recommendedName>
        <fullName evidence="4 8">Sucrose-6-phosphate hydrolase</fullName>
        <ecNumber evidence="3 8">3.2.1.26</ecNumber>
    </recommendedName>
    <alternativeName>
        <fullName evidence="7 9">Invertase</fullName>
    </alternativeName>
</protein>
<dbReference type="Gene3D" id="2.115.10.20">
    <property type="entry name" value="Glycosyl hydrolase domain, family 43"/>
    <property type="match status" value="1"/>
</dbReference>
<reference evidence="13" key="1">
    <citation type="submission" date="2016-11" db="EMBL/GenBank/DDBJ databases">
        <authorList>
            <person name="Varghese N."/>
            <person name="Submissions S."/>
        </authorList>
    </citation>
    <scope>NUCLEOTIDE SEQUENCE [LARGE SCALE GENOMIC DNA]</scope>
    <source>
        <strain evidence="13">DSM 14826</strain>
    </source>
</reference>
<dbReference type="PANTHER" id="PTHR43101:SF1">
    <property type="entry name" value="BETA-FRUCTOSIDASE"/>
    <property type="match status" value="1"/>
</dbReference>